<protein>
    <submittedName>
        <fullName evidence="1">Uncharacterized protein</fullName>
    </submittedName>
</protein>
<evidence type="ECO:0000313" key="1">
    <source>
        <dbReference type="EMBL" id="QDT65726.1"/>
    </source>
</evidence>
<accession>A0A517TBI0</accession>
<keyword evidence="2" id="KW-1185">Reference proteome</keyword>
<gene>
    <name evidence="1" type="ORF">V22_29860</name>
</gene>
<sequence>MRFGNAWTQSVSKLGLIVLLHVIGLSVTASAGIEAVKGKEYRLTRKHGPWMIMVATFHEALGAESQSGLTPGQAADELVYELRKKGIPAYTFRQTEQIEKAGEIGAEDSRFYKAFHGGVCVLAGNYKTKSPDDNQRGGGKLAHRTLEWIKGYRPSFMSQGERGKQGLVMLNNGGIFKPTPGQKGPLGGAFLTINPMLSPTEVATGEDTRYLKELNQAEPLSLAKNSGKYTLVVATFRGNSIYGTEEGGFSEKALSGFGRQEMVSKDDMQRMGGRQSRPDLPLLPTGNILQTAFFDPHKKDDLAKDASELAQHLNREYPQLGTYVWHDSTYSVVTVGSFNDRNDSAIEELAQRFGSKMRRNPQSGQDVLTAELITDPVKPTRNNPVRKKWIFDPQPTVMNVPKSRR</sequence>
<dbReference type="OrthoDB" id="248327at2"/>
<proteinExistence type="predicted"/>
<dbReference type="AlphaFoldDB" id="A0A517TBI0"/>
<evidence type="ECO:0000313" key="2">
    <source>
        <dbReference type="Proteomes" id="UP000319976"/>
    </source>
</evidence>
<dbReference type="KEGG" id="chya:V22_29860"/>
<dbReference type="EMBL" id="CP036316">
    <property type="protein sequence ID" value="QDT65726.1"/>
    <property type="molecule type" value="Genomic_DNA"/>
</dbReference>
<name>A0A517TBI0_9PLAN</name>
<reference evidence="1 2" key="1">
    <citation type="submission" date="2019-02" db="EMBL/GenBank/DDBJ databases">
        <title>Deep-cultivation of Planctomycetes and their phenomic and genomic characterization uncovers novel biology.</title>
        <authorList>
            <person name="Wiegand S."/>
            <person name="Jogler M."/>
            <person name="Boedeker C."/>
            <person name="Pinto D."/>
            <person name="Vollmers J."/>
            <person name="Rivas-Marin E."/>
            <person name="Kohn T."/>
            <person name="Peeters S.H."/>
            <person name="Heuer A."/>
            <person name="Rast P."/>
            <person name="Oberbeckmann S."/>
            <person name="Bunk B."/>
            <person name="Jeske O."/>
            <person name="Meyerdierks A."/>
            <person name="Storesund J.E."/>
            <person name="Kallscheuer N."/>
            <person name="Luecker S."/>
            <person name="Lage O.M."/>
            <person name="Pohl T."/>
            <person name="Merkel B.J."/>
            <person name="Hornburger P."/>
            <person name="Mueller R.-W."/>
            <person name="Bruemmer F."/>
            <person name="Labrenz M."/>
            <person name="Spormann A.M."/>
            <person name="Op den Camp H."/>
            <person name="Overmann J."/>
            <person name="Amann R."/>
            <person name="Jetten M.S.M."/>
            <person name="Mascher T."/>
            <person name="Medema M.H."/>
            <person name="Devos D.P."/>
            <person name="Kaster A.-K."/>
            <person name="Ovreas L."/>
            <person name="Rohde M."/>
            <person name="Galperin M.Y."/>
            <person name="Jogler C."/>
        </authorList>
    </citation>
    <scope>NUCLEOTIDE SEQUENCE [LARGE SCALE GENOMIC DNA]</scope>
    <source>
        <strain evidence="1 2">V22</strain>
    </source>
</reference>
<dbReference type="RefSeq" id="WP_145264136.1">
    <property type="nucleotide sequence ID" value="NZ_CP036316.1"/>
</dbReference>
<organism evidence="1 2">
    <name type="scientific">Calycomorphotria hydatis</name>
    <dbReference type="NCBI Taxonomy" id="2528027"/>
    <lineage>
        <taxon>Bacteria</taxon>
        <taxon>Pseudomonadati</taxon>
        <taxon>Planctomycetota</taxon>
        <taxon>Planctomycetia</taxon>
        <taxon>Planctomycetales</taxon>
        <taxon>Planctomycetaceae</taxon>
        <taxon>Calycomorphotria</taxon>
    </lineage>
</organism>
<dbReference type="Proteomes" id="UP000319976">
    <property type="component" value="Chromosome"/>
</dbReference>